<name>A0ABX8RP36_NOCIO</name>
<accession>A0ABX8RP36</accession>
<evidence type="ECO:0000313" key="2">
    <source>
        <dbReference type="Proteomes" id="UP000694257"/>
    </source>
</evidence>
<proteinExistence type="predicted"/>
<evidence type="ECO:0000313" key="1">
    <source>
        <dbReference type="EMBL" id="QXN91403.1"/>
    </source>
</evidence>
<sequence length="234" mass="26158">MRCRGRFLMIEHPNHLYLDRIELRALAELLREIPDLAEDLGISLTRQSRLSTRGDYRMNRRPSEQPLPYNPAASRAADELHAVLVSWVRLVCEHRGLEYTGSPSTPGLARWLDRNLIALAMTEGAESAPGEIRTVVQAALWIVCPPAAPVVLDEAMVTKARQHRLNASGIATLAKELGDEYQGLTVRRIQTLRDAGKIAPLPGPWAPGWPELYIVGEVLDEHLAYPIRRRARVG</sequence>
<dbReference type="EMBL" id="CP078145">
    <property type="protein sequence ID" value="QXN91403.1"/>
    <property type="molecule type" value="Genomic_DNA"/>
</dbReference>
<dbReference type="Proteomes" id="UP000694257">
    <property type="component" value="Chromosome"/>
</dbReference>
<dbReference type="RefSeq" id="WP_218472258.1">
    <property type="nucleotide sequence ID" value="NZ_BAABJN010000012.1"/>
</dbReference>
<organism evidence="1 2">
    <name type="scientific">Nocardia iowensis</name>
    <dbReference type="NCBI Taxonomy" id="204891"/>
    <lineage>
        <taxon>Bacteria</taxon>
        <taxon>Bacillati</taxon>
        <taxon>Actinomycetota</taxon>
        <taxon>Actinomycetes</taxon>
        <taxon>Mycobacteriales</taxon>
        <taxon>Nocardiaceae</taxon>
        <taxon>Nocardia</taxon>
    </lineage>
</organism>
<reference evidence="1 2" key="1">
    <citation type="submission" date="2021-07" db="EMBL/GenBank/DDBJ databases">
        <title>Whole Genome Sequence of Nocardia Iowensis.</title>
        <authorList>
            <person name="Lamm A."/>
            <person name="Collins-Fairclough A.M."/>
            <person name="Bunk B."/>
            <person name="Sproer C."/>
        </authorList>
    </citation>
    <scope>NUCLEOTIDE SEQUENCE [LARGE SCALE GENOMIC DNA]</scope>
    <source>
        <strain evidence="1 2">NRRL 5646</strain>
    </source>
</reference>
<protein>
    <submittedName>
        <fullName evidence="1">Uncharacterized protein</fullName>
    </submittedName>
</protein>
<keyword evidence="2" id="KW-1185">Reference proteome</keyword>
<gene>
    <name evidence="1" type="ORF">KV110_39880</name>
</gene>